<dbReference type="Proteomes" id="UP000597853">
    <property type="component" value="Unassembled WGS sequence"/>
</dbReference>
<dbReference type="PANTHER" id="PTHR10668:SF105">
    <property type="entry name" value="DEHYDROGENASE-RELATED"/>
    <property type="match status" value="1"/>
</dbReference>
<reference evidence="2" key="1">
    <citation type="journal article" date="2019" name="Int. J. Syst. Evol. Microbiol.">
        <title>The Global Catalogue of Microorganisms (GCM) 10K type strain sequencing project: providing services to taxonomists for standard genome sequencing and annotation.</title>
        <authorList>
            <consortium name="The Broad Institute Genomics Platform"/>
            <consortium name="The Broad Institute Genome Sequencing Center for Infectious Disease"/>
            <person name="Wu L."/>
            <person name="Ma J."/>
        </authorList>
    </citation>
    <scope>NUCLEOTIDE SEQUENCE [LARGE SCALE GENOMIC DNA]</scope>
    <source>
        <strain evidence="2">JCM 4416</strain>
    </source>
</reference>
<name>A0ABQ2SJH9_STREZ</name>
<dbReference type="PANTHER" id="PTHR10668">
    <property type="entry name" value="PHYTOENE DEHYDROGENASE"/>
    <property type="match status" value="1"/>
</dbReference>
<organism evidence="1 2">
    <name type="scientific">Streptomyces pseudogriseolus</name>
    <name type="common">Streptomyces gancidicus</name>
    <name type="synonym">Streptomyces rubiginosus</name>
    <dbReference type="NCBI Taxonomy" id="36817"/>
    <lineage>
        <taxon>Bacteria</taxon>
        <taxon>Bacillati</taxon>
        <taxon>Actinomycetota</taxon>
        <taxon>Actinomycetes</taxon>
        <taxon>Kitasatosporales</taxon>
        <taxon>Streptomycetaceae</taxon>
        <taxon>Streptomyces</taxon>
        <taxon>Streptomyces pseudogriseolus group</taxon>
    </lineage>
</organism>
<evidence type="ECO:0000313" key="1">
    <source>
        <dbReference type="EMBL" id="GGS28970.1"/>
    </source>
</evidence>
<comment type="caution">
    <text evidence="1">The sequence shown here is derived from an EMBL/GenBank/DDBJ whole genome shotgun (WGS) entry which is preliminary data.</text>
</comment>
<gene>
    <name evidence="1" type="ORF">GCM10010285_04220</name>
</gene>
<proteinExistence type="predicted"/>
<dbReference type="EMBL" id="BMTX01000001">
    <property type="protein sequence ID" value="GGS28970.1"/>
    <property type="molecule type" value="Genomic_DNA"/>
</dbReference>
<evidence type="ECO:0000313" key="2">
    <source>
        <dbReference type="Proteomes" id="UP000597853"/>
    </source>
</evidence>
<protein>
    <submittedName>
        <fullName evidence="1">Uncharacterized protein</fullName>
    </submittedName>
</protein>
<sequence>MTLWQTLARPVPRRNPYRTPLPGTWLCSSATPPGPSVHGMCGYYAARAALETWPKADRPASAHPLEG</sequence>
<keyword evidence="2" id="KW-1185">Reference proteome</keyword>
<accession>A0ABQ2SJH9</accession>